<dbReference type="RefSeq" id="WP_121369282.1">
    <property type="nucleotide sequence ID" value="NZ_RBKS01000001.1"/>
</dbReference>
<gene>
    <name evidence="10" type="ORF">C8E83_1652</name>
</gene>
<dbReference type="InterPro" id="IPR045540">
    <property type="entry name" value="YegS/DAGK_C"/>
</dbReference>
<evidence type="ECO:0000256" key="1">
    <source>
        <dbReference type="ARBA" id="ARBA00001946"/>
    </source>
</evidence>
<comment type="similarity">
    <text evidence="2">Belongs to the diacylglycerol/lipid kinase family.</text>
</comment>
<keyword evidence="4" id="KW-0547">Nucleotide-binding</keyword>
<keyword evidence="3" id="KW-0808">Transferase</keyword>
<keyword evidence="8" id="KW-1208">Phospholipid metabolism</keyword>
<dbReference type="OrthoDB" id="142078at2"/>
<name>A0A495IEX2_9MICO</name>
<dbReference type="Gene3D" id="2.60.200.40">
    <property type="match status" value="1"/>
</dbReference>
<dbReference type="InterPro" id="IPR050187">
    <property type="entry name" value="Lipid_Phosphate_FormReg"/>
</dbReference>
<evidence type="ECO:0000256" key="5">
    <source>
        <dbReference type="ARBA" id="ARBA00022777"/>
    </source>
</evidence>
<keyword evidence="7" id="KW-0594">Phospholipid biosynthesis</keyword>
<evidence type="ECO:0000313" key="10">
    <source>
        <dbReference type="EMBL" id="RKR74533.1"/>
    </source>
</evidence>
<comment type="caution">
    <text evidence="10">The sequence shown here is derived from an EMBL/GenBank/DDBJ whole genome shotgun (WGS) entry which is preliminary data.</text>
</comment>
<dbReference type="InterPro" id="IPR017438">
    <property type="entry name" value="ATP-NAD_kinase_N"/>
</dbReference>
<evidence type="ECO:0000259" key="9">
    <source>
        <dbReference type="PROSITE" id="PS50146"/>
    </source>
</evidence>
<dbReference type="PANTHER" id="PTHR12358">
    <property type="entry name" value="SPHINGOSINE KINASE"/>
    <property type="match status" value="1"/>
</dbReference>
<feature type="domain" description="DAGKc" evidence="9">
    <location>
        <begin position="4"/>
        <end position="143"/>
    </location>
</feature>
<evidence type="ECO:0000256" key="4">
    <source>
        <dbReference type="ARBA" id="ARBA00022741"/>
    </source>
</evidence>
<keyword evidence="11" id="KW-1185">Reference proteome</keyword>
<dbReference type="InterPro" id="IPR016064">
    <property type="entry name" value="NAD/diacylglycerol_kinase_sf"/>
</dbReference>
<dbReference type="SMART" id="SM00046">
    <property type="entry name" value="DAGKc"/>
    <property type="match status" value="1"/>
</dbReference>
<accession>A0A495IEX2</accession>
<evidence type="ECO:0000256" key="2">
    <source>
        <dbReference type="ARBA" id="ARBA00005983"/>
    </source>
</evidence>
<sequence length="306" mass="31828">MTTTKPLRLVVAINPTASFGRGRPVGPAVVSALETAGHEVIPLVRSSHADLLAAASDSLAIGAQEHADALIVVGGDGMVSLGTALVAGTGVPLGIVPSGTGNDMARALGIPHDDPAAAIRMLVERIAAPARAVDALRVTQVDGRTTWVAGTVSAGFDAFVNERANALRRPRGRLRYDVALVLELVRLRQVDYEIEIDGVGQTVAGTLVSVGNARSVGGGIALLPDAIVDDGELDVLVVDRLSRRTFLRLFPRVAKGTHGDDPRVRLSRARRVRVSAPGVIAYGDGERLGPLPLEIEVVPGALAVFA</sequence>
<keyword evidence="7" id="KW-0443">Lipid metabolism</keyword>
<comment type="cofactor">
    <cofactor evidence="1">
        <name>Mg(2+)</name>
        <dbReference type="ChEBI" id="CHEBI:18420"/>
    </cofactor>
</comment>
<reference evidence="10 11" key="1">
    <citation type="submission" date="2018-10" db="EMBL/GenBank/DDBJ databases">
        <title>Sequencing the genomes of 1000 actinobacteria strains.</title>
        <authorList>
            <person name="Klenk H.-P."/>
        </authorList>
    </citation>
    <scope>NUCLEOTIDE SEQUENCE [LARGE SCALE GENOMIC DNA]</scope>
    <source>
        <strain evidence="10 11">DSM 17894</strain>
    </source>
</reference>
<dbReference type="Pfam" id="PF00781">
    <property type="entry name" value="DAGK_cat"/>
    <property type="match status" value="1"/>
</dbReference>
<dbReference type="PANTHER" id="PTHR12358:SF106">
    <property type="entry name" value="LIPID KINASE YEGS"/>
    <property type="match status" value="1"/>
</dbReference>
<dbReference type="GO" id="GO:0004143">
    <property type="term" value="F:ATP-dependent diacylglycerol kinase activity"/>
    <property type="evidence" value="ECO:0007669"/>
    <property type="project" value="TreeGrafter"/>
</dbReference>
<evidence type="ECO:0000256" key="7">
    <source>
        <dbReference type="ARBA" id="ARBA00023209"/>
    </source>
</evidence>
<evidence type="ECO:0000256" key="3">
    <source>
        <dbReference type="ARBA" id="ARBA00022679"/>
    </source>
</evidence>
<evidence type="ECO:0000256" key="8">
    <source>
        <dbReference type="ARBA" id="ARBA00023264"/>
    </source>
</evidence>
<dbReference type="GO" id="GO:0005886">
    <property type="term" value="C:plasma membrane"/>
    <property type="evidence" value="ECO:0007669"/>
    <property type="project" value="TreeGrafter"/>
</dbReference>
<keyword evidence="6" id="KW-0067">ATP-binding</keyword>
<dbReference type="Gene3D" id="3.40.50.10330">
    <property type="entry name" value="Probable inorganic polyphosphate/atp-NAD kinase, domain 1"/>
    <property type="match status" value="1"/>
</dbReference>
<keyword evidence="5 10" id="KW-0418">Kinase</keyword>
<dbReference type="Proteomes" id="UP000280008">
    <property type="component" value="Unassembled WGS sequence"/>
</dbReference>
<dbReference type="EMBL" id="RBKS01000001">
    <property type="protein sequence ID" value="RKR74533.1"/>
    <property type="molecule type" value="Genomic_DNA"/>
</dbReference>
<dbReference type="GO" id="GO:0005524">
    <property type="term" value="F:ATP binding"/>
    <property type="evidence" value="ECO:0007669"/>
    <property type="project" value="UniProtKB-KW"/>
</dbReference>
<dbReference type="SUPFAM" id="SSF111331">
    <property type="entry name" value="NAD kinase/diacylglycerol kinase-like"/>
    <property type="match status" value="1"/>
</dbReference>
<evidence type="ECO:0000313" key="11">
    <source>
        <dbReference type="Proteomes" id="UP000280008"/>
    </source>
</evidence>
<dbReference type="AlphaFoldDB" id="A0A495IEX2"/>
<dbReference type="PROSITE" id="PS50146">
    <property type="entry name" value="DAGK"/>
    <property type="match status" value="1"/>
</dbReference>
<proteinExistence type="inferred from homology"/>
<organism evidence="10 11">
    <name type="scientific">Frondihabitans australicus</name>
    <dbReference type="NCBI Taxonomy" id="386892"/>
    <lineage>
        <taxon>Bacteria</taxon>
        <taxon>Bacillati</taxon>
        <taxon>Actinomycetota</taxon>
        <taxon>Actinomycetes</taxon>
        <taxon>Micrococcales</taxon>
        <taxon>Microbacteriaceae</taxon>
        <taxon>Frondihabitans</taxon>
    </lineage>
</organism>
<dbReference type="Pfam" id="PF19279">
    <property type="entry name" value="YegS_C"/>
    <property type="match status" value="1"/>
</dbReference>
<protein>
    <submittedName>
        <fullName evidence="10">Diacylglycerol kinase</fullName>
    </submittedName>
</protein>
<dbReference type="InterPro" id="IPR001206">
    <property type="entry name" value="Diacylglycerol_kinase_cat_dom"/>
</dbReference>
<dbReference type="GO" id="GO:0008654">
    <property type="term" value="P:phospholipid biosynthetic process"/>
    <property type="evidence" value="ECO:0007669"/>
    <property type="project" value="UniProtKB-KW"/>
</dbReference>
<keyword evidence="7" id="KW-0444">Lipid biosynthesis</keyword>
<evidence type="ECO:0000256" key="6">
    <source>
        <dbReference type="ARBA" id="ARBA00022840"/>
    </source>
</evidence>